<dbReference type="Gramene" id="OB06G23850.1">
    <property type="protein sequence ID" value="OB06G23850.1"/>
    <property type="gene ID" value="OB06G23850"/>
</dbReference>
<dbReference type="Proteomes" id="UP000006038">
    <property type="component" value="Chromosome 6"/>
</dbReference>
<sequence>MKDFLTCAWSIVCCMCMLLQVSVWLNNSIDPFESVSRKGETYWTQVAKTYNKTIPDGRKRDVDSLKGHYHKITNKVTLFNVCHGASDKRLEVANIQLKVVVERKEAKLIKARNTAMDTFPQMLQVDTFNTESWADSHLLDQL</sequence>
<dbReference type="PANTHER" id="PTHR45224">
    <property type="entry name" value="OS01G0527900 PROTEIN-RELATED"/>
    <property type="match status" value="1"/>
</dbReference>
<evidence type="ECO:0008006" key="4">
    <source>
        <dbReference type="Google" id="ProtNLM"/>
    </source>
</evidence>
<dbReference type="EnsemblPlants" id="OB06G23850.1">
    <property type="protein sequence ID" value="OB06G23850.1"/>
    <property type="gene ID" value="OB06G23850"/>
</dbReference>
<proteinExistence type="predicted"/>
<dbReference type="AlphaFoldDB" id="J3MEE1"/>
<reference evidence="2" key="2">
    <citation type="submission" date="2013-04" db="UniProtKB">
        <authorList>
            <consortium name="EnsemblPlants"/>
        </authorList>
    </citation>
    <scope>IDENTIFICATION</scope>
</reference>
<organism evidence="2">
    <name type="scientific">Oryza brachyantha</name>
    <name type="common">malo sina</name>
    <dbReference type="NCBI Taxonomy" id="4533"/>
    <lineage>
        <taxon>Eukaryota</taxon>
        <taxon>Viridiplantae</taxon>
        <taxon>Streptophyta</taxon>
        <taxon>Embryophyta</taxon>
        <taxon>Tracheophyta</taxon>
        <taxon>Spermatophyta</taxon>
        <taxon>Magnoliopsida</taxon>
        <taxon>Liliopsida</taxon>
        <taxon>Poales</taxon>
        <taxon>Poaceae</taxon>
        <taxon>BOP clade</taxon>
        <taxon>Oryzoideae</taxon>
        <taxon>Oryzeae</taxon>
        <taxon>Oryzinae</taxon>
        <taxon>Oryza</taxon>
    </lineage>
</organism>
<evidence type="ECO:0000256" key="1">
    <source>
        <dbReference type="SAM" id="SignalP"/>
    </source>
</evidence>
<evidence type="ECO:0000313" key="2">
    <source>
        <dbReference type="EnsemblPlants" id="OB06G23850.1"/>
    </source>
</evidence>
<feature type="chain" id="PRO_5003773762" description="Myb/SANT-like domain-containing protein" evidence="1">
    <location>
        <begin position="25"/>
        <end position="142"/>
    </location>
</feature>
<reference evidence="2" key="1">
    <citation type="journal article" date="2013" name="Nat. Commun.">
        <title>Whole-genome sequencing of Oryza brachyantha reveals mechanisms underlying Oryza genome evolution.</title>
        <authorList>
            <person name="Chen J."/>
            <person name="Huang Q."/>
            <person name="Gao D."/>
            <person name="Wang J."/>
            <person name="Lang Y."/>
            <person name="Liu T."/>
            <person name="Li B."/>
            <person name="Bai Z."/>
            <person name="Luis Goicoechea J."/>
            <person name="Liang C."/>
            <person name="Chen C."/>
            <person name="Zhang W."/>
            <person name="Sun S."/>
            <person name="Liao Y."/>
            <person name="Zhang X."/>
            <person name="Yang L."/>
            <person name="Song C."/>
            <person name="Wang M."/>
            <person name="Shi J."/>
            <person name="Liu G."/>
            <person name="Liu J."/>
            <person name="Zhou H."/>
            <person name="Zhou W."/>
            <person name="Yu Q."/>
            <person name="An N."/>
            <person name="Chen Y."/>
            <person name="Cai Q."/>
            <person name="Wang B."/>
            <person name="Liu B."/>
            <person name="Min J."/>
            <person name="Huang Y."/>
            <person name="Wu H."/>
            <person name="Li Z."/>
            <person name="Zhang Y."/>
            <person name="Yin Y."/>
            <person name="Song W."/>
            <person name="Jiang J."/>
            <person name="Jackson S.A."/>
            <person name="Wing R.A."/>
            <person name="Wang J."/>
            <person name="Chen M."/>
        </authorList>
    </citation>
    <scope>NUCLEOTIDE SEQUENCE [LARGE SCALE GENOMIC DNA]</scope>
    <source>
        <strain evidence="2">cv. IRGC 101232</strain>
    </source>
</reference>
<accession>J3MEE1</accession>
<protein>
    <recommendedName>
        <fullName evidence="4">Myb/SANT-like domain-containing protein</fullName>
    </recommendedName>
</protein>
<keyword evidence="1" id="KW-0732">Signal</keyword>
<evidence type="ECO:0000313" key="3">
    <source>
        <dbReference type="Proteomes" id="UP000006038"/>
    </source>
</evidence>
<feature type="signal peptide" evidence="1">
    <location>
        <begin position="1"/>
        <end position="24"/>
    </location>
</feature>
<dbReference type="HOGENOM" id="CLU_1818837_0_0_1"/>
<name>J3MEE1_ORYBR</name>
<keyword evidence="3" id="KW-1185">Reference proteome</keyword>